<name>A0AAP0Q598_9MAGN</name>
<accession>A0AAP0Q598</accession>
<keyword evidence="4" id="KW-1185">Reference proteome</keyword>
<dbReference type="Pfam" id="PF06320">
    <property type="entry name" value="GCN5L1"/>
    <property type="match status" value="1"/>
</dbReference>
<gene>
    <name evidence="3" type="ORF">Syun_000120</name>
</gene>
<dbReference type="PANTHER" id="PTHR13073:SF0">
    <property type="entry name" value="BIOGENESIS OF LYSOSOME-RELATED ORGANELLES COMPLEX 1 SUBUNIT 1"/>
    <property type="match status" value="1"/>
</dbReference>
<evidence type="ECO:0000256" key="2">
    <source>
        <dbReference type="ARBA" id="ARBA00019577"/>
    </source>
</evidence>
<sequence>MQRNKGSSSSSSGRRDTERGLEASLLQLFDLHDQNSSKLREQTEKAKKEALKAAIRVSDLLVDRVDGGVQQCFANEKRIEHEIRAVTGAITRYAKQTDQWLAASHAINSALKEIGDFENWMKVMDYDCRSITSAIHAIHKA</sequence>
<dbReference type="GO" id="GO:0031083">
    <property type="term" value="C:BLOC-1 complex"/>
    <property type="evidence" value="ECO:0007669"/>
    <property type="project" value="InterPro"/>
</dbReference>
<evidence type="ECO:0000313" key="4">
    <source>
        <dbReference type="Proteomes" id="UP001420932"/>
    </source>
</evidence>
<proteinExistence type="inferred from homology"/>
<evidence type="ECO:0000256" key="1">
    <source>
        <dbReference type="ARBA" id="ARBA00007133"/>
    </source>
</evidence>
<reference evidence="3 4" key="1">
    <citation type="submission" date="2024-01" db="EMBL/GenBank/DDBJ databases">
        <title>Genome assemblies of Stephania.</title>
        <authorList>
            <person name="Yang L."/>
        </authorList>
    </citation>
    <scope>NUCLEOTIDE SEQUENCE [LARGE SCALE GENOMIC DNA]</scope>
    <source>
        <strain evidence="3">YNDBR</strain>
        <tissue evidence="3">Leaf</tissue>
    </source>
</reference>
<organism evidence="3 4">
    <name type="scientific">Stephania yunnanensis</name>
    <dbReference type="NCBI Taxonomy" id="152371"/>
    <lineage>
        <taxon>Eukaryota</taxon>
        <taxon>Viridiplantae</taxon>
        <taxon>Streptophyta</taxon>
        <taxon>Embryophyta</taxon>
        <taxon>Tracheophyta</taxon>
        <taxon>Spermatophyta</taxon>
        <taxon>Magnoliopsida</taxon>
        <taxon>Ranunculales</taxon>
        <taxon>Menispermaceae</taxon>
        <taxon>Menispermoideae</taxon>
        <taxon>Cissampelideae</taxon>
        <taxon>Stephania</taxon>
    </lineage>
</organism>
<dbReference type="AlphaFoldDB" id="A0AAP0Q598"/>
<dbReference type="EMBL" id="JBBNAF010000001">
    <property type="protein sequence ID" value="KAK9167980.1"/>
    <property type="molecule type" value="Genomic_DNA"/>
</dbReference>
<evidence type="ECO:0000313" key="3">
    <source>
        <dbReference type="EMBL" id="KAK9167980.1"/>
    </source>
</evidence>
<comment type="caution">
    <text evidence="3">The sequence shown here is derived from an EMBL/GenBank/DDBJ whole genome shotgun (WGS) entry which is preliminary data.</text>
</comment>
<comment type="similarity">
    <text evidence="1">Belongs to the BLOC1S1 family.</text>
</comment>
<dbReference type="Proteomes" id="UP001420932">
    <property type="component" value="Unassembled WGS sequence"/>
</dbReference>
<dbReference type="GO" id="GO:0016197">
    <property type="term" value="P:endosomal transport"/>
    <property type="evidence" value="ECO:0007669"/>
    <property type="project" value="TreeGrafter"/>
</dbReference>
<dbReference type="PANTHER" id="PTHR13073">
    <property type="entry name" value="BLOC-1 COMPLEX SUBUNIT 1"/>
    <property type="match status" value="1"/>
</dbReference>
<dbReference type="InterPro" id="IPR009395">
    <property type="entry name" value="BLOC1S1"/>
</dbReference>
<protein>
    <recommendedName>
        <fullName evidence="2">Biogenesis of lysosome-related organelles complex 1 subunit 1</fullName>
    </recommendedName>
</protein>